<name>F2BBC8_9NEIS</name>
<keyword evidence="2" id="KW-1185">Reference proteome</keyword>
<dbReference type="Proteomes" id="UP000004105">
    <property type="component" value="Unassembled WGS sequence"/>
</dbReference>
<dbReference type="HOGENOM" id="CLU_2753685_0_0_4"/>
<reference evidence="1 2" key="1">
    <citation type="submission" date="2011-02" db="EMBL/GenBank/DDBJ databases">
        <authorList>
            <person name="Muzny D."/>
            <person name="Qin X."/>
            <person name="Deng J."/>
            <person name="Jiang H."/>
            <person name="Liu Y."/>
            <person name="Qu J."/>
            <person name="Song X.-Z."/>
            <person name="Zhang L."/>
            <person name="Thornton R."/>
            <person name="Coyle M."/>
            <person name="Francisco L."/>
            <person name="Jackson L."/>
            <person name="Javaid M."/>
            <person name="Korchina V."/>
            <person name="Kovar C."/>
            <person name="Mata R."/>
            <person name="Mathew T."/>
            <person name="Ngo R."/>
            <person name="Nguyen L."/>
            <person name="Nguyen N."/>
            <person name="Okwuonu G."/>
            <person name="Ongeri F."/>
            <person name="Pham C."/>
            <person name="Simmons D."/>
            <person name="Wilczek-Boney K."/>
            <person name="Hale W."/>
            <person name="Jakkamsetti A."/>
            <person name="Pham P."/>
            <person name="Ruth R."/>
            <person name="San Lucas F."/>
            <person name="Warren J."/>
            <person name="Zhang J."/>
            <person name="Zhao Z."/>
            <person name="Zhou C."/>
            <person name="Zhu D."/>
            <person name="Lee S."/>
            <person name="Bess C."/>
            <person name="Blankenburg K."/>
            <person name="Forbes L."/>
            <person name="Fu Q."/>
            <person name="Gubbala S."/>
            <person name="Hirani K."/>
            <person name="Jayaseelan J.C."/>
            <person name="Lara F."/>
            <person name="Munidasa M."/>
            <person name="Palculict T."/>
            <person name="Patil S."/>
            <person name="Pu L.-L."/>
            <person name="Saada N."/>
            <person name="Tang L."/>
            <person name="Weissenberger G."/>
            <person name="Zhu Y."/>
            <person name="Hemphill L."/>
            <person name="Shang Y."/>
            <person name="Youmans B."/>
            <person name="Ayvaz T."/>
            <person name="Ross M."/>
            <person name="Santibanez J."/>
            <person name="Aqrawi P."/>
            <person name="Gross S."/>
            <person name="Joshi V."/>
            <person name="Fowler G."/>
            <person name="Nazareth L."/>
            <person name="Reid J."/>
            <person name="Worley K."/>
            <person name="Petrosino J."/>
            <person name="Highlander S."/>
            <person name="Gibbs R."/>
        </authorList>
    </citation>
    <scope>NUCLEOTIDE SEQUENCE [LARGE SCALE GENOMIC DNA]</scope>
    <source>
        <strain evidence="1 2">ATCC BAA-1200</strain>
    </source>
</reference>
<comment type="caution">
    <text evidence="1">The sequence shown here is derived from an EMBL/GenBank/DDBJ whole genome shotgun (WGS) entry which is preliminary data.</text>
</comment>
<sequence>MVFGSAWLLGLQPNLPCCVWFFCPVIPAQAGILVEAGGGWGWPPLLLCRQDSRLRGNDGRYFSIAGVCRA</sequence>
<gene>
    <name evidence="1" type="ORF">HMPREF9123_1033</name>
</gene>
<dbReference type="EMBL" id="AFAY01000021">
    <property type="protein sequence ID" value="EGF11227.1"/>
    <property type="molecule type" value="Genomic_DNA"/>
</dbReference>
<dbReference type="AlphaFoldDB" id="F2BBC8"/>
<protein>
    <submittedName>
        <fullName evidence="1">Uncharacterized protein</fullName>
    </submittedName>
</protein>
<evidence type="ECO:0000313" key="1">
    <source>
        <dbReference type="EMBL" id="EGF11227.1"/>
    </source>
</evidence>
<accession>F2BBC8</accession>
<evidence type="ECO:0000313" key="2">
    <source>
        <dbReference type="Proteomes" id="UP000004105"/>
    </source>
</evidence>
<organism evidence="1 2">
    <name type="scientific">Neisseria bacilliformis ATCC BAA-1200</name>
    <dbReference type="NCBI Taxonomy" id="888742"/>
    <lineage>
        <taxon>Bacteria</taxon>
        <taxon>Pseudomonadati</taxon>
        <taxon>Pseudomonadota</taxon>
        <taxon>Betaproteobacteria</taxon>
        <taxon>Neisseriales</taxon>
        <taxon>Neisseriaceae</taxon>
        <taxon>Neisseria</taxon>
    </lineage>
</organism>
<proteinExistence type="predicted"/>